<feature type="transmembrane region" description="Helical" evidence="6">
    <location>
        <begin position="40"/>
        <end position="59"/>
    </location>
</feature>
<dbReference type="Pfam" id="PF02653">
    <property type="entry name" value="BPD_transp_2"/>
    <property type="match status" value="1"/>
</dbReference>
<gene>
    <name evidence="7" type="ORF">GPL21_05970</name>
</gene>
<dbReference type="GO" id="GO:0015658">
    <property type="term" value="F:branched-chain amino acid transmembrane transporter activity"/>
    <property type="evidence" value="ECO:0007669"/>
    <property type="project" value="InterPro"/>
</dbReference>
<feature type="transmembrane region" description="Helical" evidence="6">
    <location>
        <begin position="302"/>
        <end position="321"/>
    </location>
</feature>
<feature type="transmembrane region" description="Helical" evidence="6">
    <location>
        <begin position="12"/>
        <end position="34"/>
    </location>
</feature>
<dbReference type="EMBL" id="WQNF01000003">
    <property type="protein sequence ID" value="MVT64659.1"/>
    <property type="molecule type" value="Genomic_DNA"/>
</dbReference>
<evidence type="ECO:0000256" key="4">
    <source>
        <dbReference type="ARBA" id="ARBA00022989"/>
    </source>
</evidence>
<evidence type="ECO:0000256" key="6">
    <source>
        <dbReference type="SAM" id="Phobius"/>
    </source>
</evidence>
<keyword evidence="4 6" id="KW-1133">Transmembrane helix</keyword>
<evidence type="ECO:0000313" key="7">
    <source>
        <dbReference type="EMBL" id="MVT64659.1"/>
    </source>
</evidence>
<dbReference type="PANTHER" id="PTHR30482:SF17">
    <property type="entry name" value="ABC TRANSPORTER ATP-BINDING PROTEIN"/>
    <property type="match status" value="1"/>
</dbReference>
<keyword evidence="8" id="KW-1185">Reference proteome</keyword>
<dbReference type="Proteomes" id="UP000436468">
    <property type="component" value="Unassembled WGS sequence"/>
</dbReference>
<dbReference type="GO" id="GO:0005886">
    <property type="term" value="C:plasma membrane"/>
    <property type="evidence" value="ECO:0007669"/>
    <property type="project" value="UniProtKB-SubCell"/>
</dbReference>
<feature type="transmembrane region" description="Helical" evidence="6">
    <location>
        <begin position="96"/>
        <end position="115"/>
    </location>
</feature>
<evidence type="ECO:0000256" key="3">
    <source>
        <dbReference type="ARBA" id="ARBA00022692"/>
    </source>
</evidence>
<proteinExistence type="predicted"/>
<keyword evidence="3 6" id="KW-0812">Transmembrane</keyword>
<feature type="transmembrane region" description="Helical" evidence="6">
    <location>
        <begin position="122"/>
        <end position="142"/>
    </location>
</feature>
<accession>A0A844SKR8</accession>
<dbReference type="InterPro" id="IPR043428">
    <property type="entry name" value="LivM-like"/>
</dbReference>
<evidence type="ECO:0000256" key="1">
    <source>
        <dbReference type="ARBA" id="ARBA00004651"/>
    </source>
</evidence>
<keyword evidence="2" id="KW-1003">Cell membrane</keyword>
<name>A0A844SKR8_9BRAD</name>
<comment type="subcellular location">
    <subcellularLocation>
        <location evidence="1">Cell membrane</location>
        <topology evidence="1">Multi-pass membrane protein</topology>
    </subcellularLocation>
</comment>
<feature type="transmembrane region" description="Helical" evidence="6">
    <location>
        <begin position="179"/>
        <end position="198"/>
    </location>
</feature>
<organism evidence="7 8">
    <name type="scientific">Bradyrhizobium pachyrhizi</name>
    <dbReference type="NCBI Taxonomy" id="280333"/>
    <lineage>
        <taxon>Bacteria</taxon>
        <taxon>Pseudomonadati</taxon>
        <taxon>Pseudomonadota</taxon>
        <taxon>Alphaproteobacteria</taxon>
        <taxon>Hyphomicrobiales</taxon>
        <taxon>Nitrobacteraceae</taxon>
        <taxon>Bradyrhizobium</taxon>
    </lineage>
</organism>
<evidence type="ECO:0000256" key="2">
    <source>
        <dbReference type="ARBA" id="ARBA00022475"/>
    </source>
</evidence>
<dbReference type="InterPro" id="IPR001851">
    <property type="entry name" value="ABC_transp_permease"/>
</dbReference>
<feature type="transmembrane region" description="Helical" evidence="6">
    <location>
        <begin position="228"/>
        <end position="246"/>
    </location>
</feature>
<dbReference type="CDD" id="cd06581">
    <property type="entry name" value="TM_PBP1_LivM_like"/>
    <property type="match status" value="1"/>
</dbReference>
<comment type="caution">
    <text evidence="7">The sequence shown here is derived from an EMBL/GenBank/DDBJ whole genome shotgun (WGS) entry which is preliminary data.</text>
</comment>
<feature type="transmembrane region" description="Helical" evidence="6">
    <location>
        <begin position="266"/>
        <end position="290"/>
    </location>
</feature>
<sequence length="336" mass="36758">MTMAMTEGTGTSIWRITIGSAILLVILAFLPQFVEPYQTVLLTYGLIMAIAALGFNLLLGYTGLLSFGHSAYFGSGAYLVAFIMRDLGAHSMELCIVGGMLGTLIIAALFGFVCVRHTRIFFGILTLALSQVLWSLAFKFFWVTGGTDGIRVPYANLTLFGGLVDFKGAGSFQRFIYAYYYYVLVLFALSTFIIWVIAHSPFGKALQAIRDNETRAQFVGISVRRYRWIAFMISGTFTGLAGILWVPLNGLTTPDILYWPFSGEIVFMSVLGGFRSFTGPIVGAVAFNYLKTYAIASTEYWQLLLGVVLVILVMALPAGIVGTTARLTAKLGRSTK</sequence>
<evidence type="ECO:0000256" key="5">
    <source>
        <dbReference type="ARBA" id="ARBA00023136"/>
    </source>
</evidence>
<dbReference type="AlphaFoldDB" id="A0A844SKR8"/>
<evidence type="ECO:0000313" key="8">
    <source>
        <dbReference type="Proteomes" id="UP000436468"/>
    </source>
</evidence>
<feature type="transmembrane region" description="Helical" evidence="6">
    <location>
        <begin position="64"/>
        <end position="84"/>
    </location>
</feature>
<protein>
    <submittedName>
        <fullName evidence="7">Branched-chain amino acid ABC transporter permease</fullName>
    </submittedName>
</protein>
<reference evidence="7 8" key="1">
    <citation type="submission" date="2019-12" db="EMBL/GenBank/DDBJ databases">
        <title>Draft genome sequences Bradyrhizobium cajani AMBPC1010, Bradyrhizobium pachyrhizi AMBPC1040 and Bradyrhizobium yuanmingense ALSPC3051, three plant growth promoting strains isolated from nodules of Cajanus cajan L. in Dominican Republic.</title>
        <authorList>
            <person name="Flores-Felix J.D."/>
            <person name="Araujo J."/>
            <person name="Diaz-Alcantara C."/>
            <person name="Gonzalez-Andres F."/>
            <person name="Velazquez E."/>
        </authorList>
    </citation>
    <scope>NUCLEOTIDE SEQUENCE [LARGE SCALE GENOMIC DNA]</scope>
    <source>
        <strain evidence="7 8">1040</strain>
    </source>
</reference>
<dbReference type="PANTHER" id="PTHR30482">
    <property type="entry name" value="HIGH-AFFINITY BRANCHED-CHAIN AMINO ACID TRANSPORT SYSTEM PERMEASE"/>
    <property type="match status" value="1"/>
</dbReference>
<keyword evidence="5 6" id="KW-0472">Membrane</keyword>